<evidence type="ECO:0000313" key="2">
    <source>
        <dbReference type="Proteomes" id="UP000028933"/>
    </source>
</evidence>
<dbReference type="KEGG" id="eao:BD94_2614"/>
<dbReference type="Proteomes" id="UP000028933">
    <property type="component" value="Chromosome"/>
</dbReference>
<organism evidence="1 2">
    <name type="scientific">Elizabethkingia anophelis NUHP1</name>
    <dbReference type="NCBI Taxonomy" id="1338011"/>
    <lineage>
        <taxon>Bacteria</taxon>
        <taxon>Pseudomonadati</taxon>
        <taxon>Bacteroidota</taxon>
        <taxon>Flavobacteriia</taxon>
        <taxon>Flavobacteriales</taxon>
        <taxon>Weeksellaceae</taxon>
        <taxon>Elizabethkingia</taxon>
    </lineage>
</organism>
<evidence type="ECO:0000313" key="1">
    <source>
        <dbReference type="EMBL" id="AIL46389.1"/>
    </source>
</evidence>
<dbReference type="EMBL" id="CP007547">
    <property type="protein sequence ID" value="AIL46389.1"/>
    <property type="molecule type" value="Genomic_DNA"/>
</dbReference>
<dbReference type="AlphaFoldDB" id="A0A077EJE4"/>
<evidence type="ECO:0008006" key="3">
    <source>
        <dbReference type="Google" id="ProtNLM"/>
    </source>
</evidence>
<accession>A0A077EJE4</accession>
<sequence>MMKKLLFCSLTCVMLVKVNGQLKLTGKITDSKSRKPIAEALLSNQSNTAKTDSNGLFELVVQDSIGMISVEKKDFLLQDVPFDFHKTSILDIALVSSVKTEQKNIEGVVISGKKKYKNKKENPAYAILNEVWKRKYRNAFDSYDNYKYDEYQKLEASLNNLDSTFTQKKIFKGMEFMFKNVDTAAVTGKAYVPIYMNEQISTFYKRNKPSSSEKKVLVAEKASGFEDYQFMVQTIQNLYKDFNIYDNTLNFFDKGFPSPLSTDGFSVYEYELMPDNVVDGEPCFTIKYYPKNTAALAFRGVIFIAKSSYAVKKVSLNSAKNMDVNFVRGVNAELTYYIIDEKSFRPEKSHIMIDMSLLNKKANSKGLYVDRTISYTNFEVNKPEISAEVDKKAEIGNPEVYKKDDAFWQANRQVPLTKMDSVTYNNLEKLWQVPKFKTAIKVAEMLGSGFYNVGKAIDIGNLYSVYGRNDVEGPRVRLGLRTFFSRNDMWRLEGYGAYGFKDHKFKYGIGGRYMFDKNNRFTIGYGFKNDIQQLGVEAIGDTNSSVGMRRSFASSSIASTGSNFYLSKVVENNLYFSIEPFRNFQIMLDGSYREITAADPELFKINYVNKNGIEKSQVNDARASLVLTYRPGARFAEYGVDRNTIKTLSPTFTLRYTKGISGFFKSDFNYDKLQFSYRHPILIGNMGRSDVSFEAGTIFGSVPLSLMNVLPGNQSYFSIPNTFAQLNFYEFVTDSYTTLFWEHHFNGWIFNKVPLLKKLKLREVAFFRGAWGSLKHDNVVMNRSNIFYTAPKDHIYYEYGFGIENIGFGNFRMFRIDFNWRGNYLDRPDARKFGVKIGMQFGF</sequence>
<protein>
    <recommendedName>
        <fullName evidence="3">Carboxypeptidase-like regulatory domain-containing protein</fullName>
    </recommendedName>
</protein>
<dbReference type="RefSeq" id="WP_236617534.1">
    <property type="nucleotide sequence ID" value="NZ_CP007547.1"/>
</dbReference>
<name>A0A077EJE4_9FLAO</name>
<dbReference type="Pfam" id="PF18939">
    <property type="entry name" value="DUF5686"/>
    <property type="match status" value="1"/>
</dbReference>
<dbReference type="STRING" id="1338011.BD94_2614"/>
<dbReference type="eggNOG" id="COG3203">
    <property type="taxonomic scope" value="Bacteria"/>
</dbReference>
<dbReference type="InterPro" id="IPR043741">
    <property type="entry name" value="DUF5686"/>
</dbReference>
<reference evidence="1" key="1">
    <citation type="journal article" date="2013" name="Lancet">
        <title>First case of E anophelis outbreak in an intensive-care unit.</title>
        <authorList>
            <person name="Teo J."/>
            <person name="Tan S.Y."/>
            <person name="Tay M."/>
            <person name="Ding Y."/>
            <person name="Kjelleberg S."/>
            <person name="Givskov M."/>
            <person name="Lin R.T."/>
            <person name="Yang L."/>
        </authorList>
    </citation>
    <scope>NUCLEOTIDE SEQUENCE [LARGE SCALE GENOMIC DNA]</scope>
    <source>
        <strain evidence="1">NUHP1</strain>
    </source>
</reference>
<proteinExistence type="predicted"/>
<gene>
    <name evidence="1" type="ORF">BD94_2614</name>
</gene>
<reference evidence="1" key="2">
    <citation type="journal article" date="2015" name="Genome Biol. Evol.">
        <title>Complete Genome Sequence and Transcriptomic Analysis of the Novel Pathogen Elizabethkingia anophelis in Response to Oxidative Stress.</title>
        <authorList>
            <person name="Li Y."/>
            <person name="Liu Y."/>
            <person name="Chew S.C."/>
            <person name="Tay M."/>
            <person name="Salido M.M."/>
            <person name="Teo J."/>
            <person name="Lauro F.M."/>
            <person name="Givskov M."/>
            <person name="Yang L."/>
        </authorList>
    </citation>
    <scope>NUCLEOTIDE SEQUENCE</scope>
    <source>
        <strain evidence="1">NUHP1</strain>
    </source>
</reference>
<dbReference type="HOGENOM" id="CLU_015931_2_0_10"/>